<dbReference type="Pfam" id="PF03544">
    <property type="entry name" value="TonB_C"/>
    <property type="match status" value="1"/>
</dbReference>
<dbReference type="Pfam" id="PF13715">
    <property type="entry name" value="CarbopepD_reg_2"/>
    <property type="match status" value="1"/>
</dbReference>
<dbReference type="SUPFAM" id="SSF49464">
    <property type="entry name" value="Carboxypeptidase regulatory domain-like"/>
    <property type="match status" value="1"/>
</dbReference>
<dbReference type="AlphaFoldDB" id="A0A1G8A4L2"/>
<feature type="transmembrane region" description="Helical" evidence="1">
    <location>
        <begin position="271"/>
        <end position="291"/>
    </location>
</feature>
<evidence type="ECO:0000313" key="3">
    <source>
        <dbReference type="EMBL" id="SDH15868.1"/>
    </source>
</evidence>
<dbReference type="GO" id="GO:0031992">
    <property type="term" value="F:energy transducer activity"/>
    <property type="evidence" value="ECO:0007669"/>
    <property type="project" value="TreeGrafter"/>
</dbReference>
<dbReference type="SUPFAM" id="SSF74653">
    <property type="entry name" value="TolA/TonB C-terminal domain"/>
    <property type="match status" value="1"/>
</dbReference>
<dbReference type="PANTHER" id="PTHR33446">
    <property type="entry name" value="PROTEIN TONB-RELATED"/>
    <property type="match status" value="1"/>
</dbReference>
<evidence type="ECO:0000256" key="1">
    <source>
        <dbReference type="SAM" id="Phobius"/>
    </source>
</evidence>
<sequence>MGAFVVYILEWSACLLLFLLLYKMCFSGTTFHRFNRIYLLATTLLSAILPLVHIAPSQQVEPVAESCRTSAWVDESPLTSISFESALEVTTDGLTATEKGALVLLAVYLLYVLTQVVGWGKAYARMLWFLRGKRRHRLGRWIWLVEHDGEYGPFSWMHFIVISSHEEGFGRRASIRHELSHILLLHHLDLLLTMICVIINPVCWLVMKEIKIVHEYEADDEVINHYRIQSRDYQRLLILRTVGAEAYALASSFNLNIKKRIIMMKKKQSNWWRMTWIAVTLPLIGVSLMAFSKPKEALQEAVDHSVKVIEQPIVEAITSDAEETEIVEDPAPVKEVKAVKAVEAVKAGDKVTGTVKDEKGALTGANVVEIDGYGRIVGVTISDANGNFTLKVKNPENKIRVSFVGLKTKTIDITSNKLEITMEPNTVITPIQVTGVKGNVDSNDPRYKDNDMTSGDDNTFSLVEQAPSFPGGQGEIMKYLSTHLRYPVVAREMQVEAEVTVKFVIDKTGFVRSPKAAEVKVSSPIAKMTDVSTPSRTVSVDFAENAKEGDEEAAEKAKAFYDTVEALKEEAVYVVRNMPRWEPGRQNGKRVETTYTLPITFKLN</sequence>
<dbReference type="STRING" id="645274.SAMN04487901_11845"/>
<dbReference type="Gene3D" id="3.30.1150.10">
    <property type="match status" value="1"/>
</dbReference>
<dbReference type="InterPro" id="IPR037682">
    <property type="entry name" value="TonB_C"/>
</dbReference>
<dbReference type="InterPro" id="IPR051045">
    <property type="entry name" value="TonB-dependent_transducer"/>
</dbReference>
<feature type="transmembrane region" description="Helical" evidence="1">
    <location>
        <begin position="37"/>
        <end position="55"/>
    </location>
</feature>
<evidence type="ECO:0000259" key="2">
    <source>
        <dbReference type="Pfam" id="PF03544"/>
    </source>
</evidence>
<feature type="domain" description="TonB C-terminal" evidence="2">
    <location>
        <begin position="565"/>
        <end position="603"/>
    </location>
</feature>
<accession>A0A1G8A4L2</accession>
<name>A0A1G8A4L2_9BACT</name>
<dbReference type="GO" id="GO:0098797">
    <property type="term" value="C:plasma membrane protein complex"/>
    <property type="evidence" value="ECO:0007669"/>
    <property type="project" value="TreeGrafter"/>
</dbReference>
<reference evidence="4" key="1">
    <citation type="submission" date="2016-10" db="EMBL/GenBank/DDBJ databases">
        <authorList>
            <person name="Varghese N."/>
            <person name="Submissions S."/>
        </authorList>
    </citation>
    <scope>NUCLEOTIDE SEQUENCE [LARGE SCALE GENOMIC DNA]</scope>
    <source>
        <strain evidence="4">BP1-148</strain>
    </source>
</reference>
<keyword evidence="1" id="KW-0472">Membrane</keyword>
<dbReference type="GO" id="GO:0055085">
    <property type="term" value="P:transmembrane transport"/>
    <property type="evidence" value="ECO:0007669"/>
    <property type="project" value="InterPro"/>
</dbReference>
<proteinExistence type="predicted"/>
<keyword evidence="1" id="KW-1133">Transmembrane helix</keyword>
<dbReference type="EMBL" id="FNCQ01000018">
    <property type="protein sequence ID" value="SDH15868.1"/>
    <property type="molecule type" value="Genomic_DNA"/>
</dbReference>
<feature type="transmembrane region" description="Helical" evidence="1">
    <location>
        <begin position="6"/>
        <end position="25"/>
    </location>
</feature>
<dbReference type="PANTHER" id="PTHR33446:SF2">
    <property type="entry name" value="PROTEIN TONB"/>
    <property type="match status" value="1"/>
</dbReference>
<organism evidence="3 4">
    <name type="scientific">Prevotella communis</name>
    <dbReference type="NCBI Taxonomy" id="2913614"/>
    <lineage>
        <taxon>Bacteria</taxon>
        <taxon>Pseudomonadati</taxon>
        <taxon>Bacteroidota</taxon>
        <taxon>Bacteroidia</taxon>
        <taxon>Bacteroidales</taxon>
        <taxon>Prevotellaceae</taxon>
        <taxon>Prevotella</taxon>
    </lineage>
</organism>
<keyword evidence="4" id="KW-1185">Reference proteome</keyword>
<dbReference type="RefSeq" id="WP_091818883.1">
    <property type="nucleotide sequence ID" value="NZ_FNCQ01000018.1"/>
</dbReference>
<gene>
    <name evidence="3" type="ORF">SAMN04487901_11845</name>
</gene>
<protein>
    <submittedName>
        <fullName evidence="3">TonB protein C-terminal</fullName>
    </submittedName>
</protein>
<feature type="transmembrane region" description="Helical" evidence="1">
    <location>
        <begin position="101"/>
        <end position="124"/>
    </location>
</feature>
<dbReference type="InterPro" id="IPR008969">
    <property type="entry name" value="CarboxyPept-like_regulatory"/>
</dbReference>
<dbReference type="Proteomes" id="UP000198779">
    <property type="component" value="Unassembled WGS sequence"/>
</dbReference>
<keyword evidence="1" id="KW-0812">Transmembrane</keyword>
<evidence type="ECO:0000313" key="4">
    <source>
        <dbReference type="Proteomes" id="UP000198779"/>
    </source>
</evidence>